<dbReference type="InterPro" id="IPR010121">
    <property type="entry name" value="Pyruvate_phosphate_dikinase"/>
</dbReference>
<sequence length="1171" mass="128617">MASIGLPVPPGFTLTTEVCTHYYQNDCQYPAELKQQVSKALALVETRTGRKFGDATNPLLVSVRSGARASMPGMMDTVLNLGLNNTTVEALAKQSGDRRFAFDSYRRFVQMYSDVVLGIELGNFEKLLERAKAKRGVSLGGTEVKQDHELLPEDLEQLVKNYKACVYLELGEEFPEEPHQQLWGAVGAVFGSWMNQRAKTYRKLHDIPEDPLRGLRFFRSSRALPDCCQEWGTAVNVQAMVFGNMGNDCATGVAFTRNPSNGAKDFYGEFLVNAQGEDVVAGIRTPQELTIKARKSHGSDLPSLEEVMPSIFQELEKVRHQLENHYTDMQDIEFTIQQGKLYMLQTRTGKRTAHAALQIAVDMAAEGLISKSQALMRLKPDLIDQKASTCAAVAVHGRKERRFQKFSTNLLGVVLGHGLAPWAPNRRTVMLMVLGSTFPTLLGLCCEMVGPPKVSFVLQPGVLGRLRCPDQLARQPHDPRLRDKIDCATQGLVDSFDWLNELRHYFTMEQQCKWPREHRVQEVASQERAQALKSWRSTVRDSVRKQSNWVKRRAALKCDLVSPKISDCAVLSRRAVRPVEMIRQVERFLALPAPFWQVCEAGVVLIAKHSGGQMPRVPLYEDSDEHVCFDAIGADLFVDDRPAVLLTLCKDCIPASAKKTVIAKGLPASPGAAAGKVVFTADEAVTRSENGEKVILVRVETSPDDIHGLHAAEGVLTTRGGMTSHAAVVARGMGRPCVAGAGEVKVNYASASFEVGDVVVKEGQLVTIDGVTGEVMLGEVPTVPPQLSGSFGTIMAWADEFRTMQVRANAETPTDARQAKEFGCEGIGLVRTEHMFFEGGRIVAPGLPAMRQMILAADKAERQSALNKLLAMQREDITELFKIMDGLPVTVRLLDPPLHEFIPHTEAEMGLVAKAAGVPLDRVRRRASELQEANPMLGHRGCRLAITYPEICEMQARAIFEAAAEVGRSAKKTPVAEVMVPLVSTLEELVQLKKVIEDTAKQVQKEQGVNFRYHVGTMVELPRAALQAGKLAEQAEFFSFGTNDLTQTTYGLSRDDAGSFLPEYKAKGIVETDPFVSLDQEGVGELIKIAVERGRGKRAGMKMGICGEHGGDPASIEFCEKTGLDYVSCSPFRVPIARLAAAQAALKSQGEKALQASTKAAKPRQQQFGPW</sequence>
<dbReference type="InterPro" id="IPR040442">
    <property type="entry name" value="Pyrv_kinase-like_dom_sf"/>
</dbReference>
<comment type="similarity">
    <text evidence="2">Belongs to the PEP-utilizing enzyme family.</text>
</comment>
<evidence type="ECO:0000256" key="5">
    <source>
        <dbReference type="ARBA" id="ARBA00022723"/>
    </source>
</evidence>
<name>A0A812I2G7_9DINO</name>
<dbReference type="PROSITE" id="PS00370">
    <property type="entry name" value="PEP_ENZYMES_PHOS_SITE"/>
    <property type="match status" value="1"/>
</dbReference>
<evidence type="ECO:0000259" key="11">
    <source>
        <dbReference type="Pfam" id="PF00391"/>
    </source>
</evidence>
<dbReference type="Pfam" id="PF02896">
    <property type="entry name" value="PEP-utilizers_C"/>
    <property type="match status" value="1"/>
</dbReference>
<comment type="cofactor">
    <cofactor evidence="1">
        <name>Mg(2+)</name>
        <dbReference type="ChEBI" id="CHEBI:18420"/>
    </cofactor>
</comment>
<dbReference type="InterPro" id="IPR023151">
    <property type="entry name" value="PEP_util_CS"/>
</dbReference>
<evidence type="ECO:0000256" key="2">
    <source>
        <dbReference type="ARBA" id="ARBA00007837"/>
    </source>
</evidence>
<dbReference type="Gene3D" id="3.20.20.60">
    <property type="entry name" value="Phosphoenolpyruvate-binding domains"/>
    <property type="match status" value="1"/>
</dbReference>
<dbReference type="SUPFAM" id="SSF51621">
    <property type="entry name" value="Phosphoenolpyruvate/pyruvate domain"/>
    <property type="match status" value="1"/>
</dbReference>
<proteinExistence type="inferred from homology"/>
<dbReference type="Gene3D" id="1.10.189.10">
    <property type="entry name" value="Pyruvate Phosphate Dikinase, domain 2"/>
    <property type="match status" value="2"/>
</dbReference>
<dbReference type="InterPro" id="IPR008279">
    <property type="entry name" value="PEP-util_enz_mobile_dom"/>
</dbReference>
<dbReference type="GO" id="GO:0005524">
    <property type="term" value="F:ATP binding"/>
    <property type="evidence" value="ECO:0007669"/>
    <property type="project" value="UniProtKB-KW"/>
</dbReference>
<keyword evidence="9" id="KW-0460">Magnesium</keyword>
<dbReference type="SUPFAM" id="SSF52009">
    <property type="entry name" value="Phosphohistidine domain"/>
    <property type="match status" value="1"/>
</dbReference>
<feature type="domain" description="Pyruvate phosphate dikinase AMP/ATP-binding" evidence="12">
    <location>
        <begin position="312"/>
        <end position="364"/>
    </location>
</feature>
<evidence type="ECO:0000256" key="10">
    <source>
        <dbReference type="SAM" id="MobiDB-lite"/>
    </source>
</evidence>
<accession>A0A812I2G7</accession>
<comment type="caution">
    <text evidence="14">The sequence shown here is derived from an EMBL/GenBank/DDBJ whole genome shotgun (WGS) entry which is preliminary data.</text>
</comment>
<dbReference type="InterPro" id="IPR002192">
    <property type="entry name" value="PPDK_AMP/ATP-bd"/>
</dbReference>
<gene>
    <name evidence="14" type="primary">ppdK</name>
    <name evidence="14" type="ORF">SNAT2548_LOCUS2360</name>
</gene>
<dbReference type="GO" id="GO:0046872">
    <property type="term" value="F:metal ion binding"/>
    <property type="evidence" value="ECO:0007669"/>
    <property type="project" value="UniProtKB-KW"/>
</dbReference>
<evidence type="ECO:0000256" key="1">
    <source>
        <dbReference type="ARBA" id="ARBA00001946"/>
    </source>
</evidence>
<keyword evidence="8" id="KW-0067">ATP-binding</keyword>
<evidence type="ECO:0000256" key="3">
    <source>
        <dbReference type="ARBA" id="ARBA00011994"/>
    </source>
</evidence>
<evidence type="ECO:0000256" key="8">
    <source>
        <dbReference type="ARBA" id="ARBA00022840"/>
    </source>
</evidence>
<dbReference type="Gene3D" id="3.30.470.20">
    <property type="entry name" value="ATP-grasp fold, B domain"/>
    <property type="match status" value="1"/>
</dbReference>
<keyword evidence="7" id="KW-0418">Kinase</keyword>
<dbReference type="Proteomes" id="UP000604046">
    <property type="component" value="Unassembled WGS sequence"/>
</dbReference>
<organism evidence="14 15">
    <name type="scientific">Symbiodinium natans</name>
    <dbReference type="NCBI Taxonomy" id="878477"/>
    <lineage>
        <taxon>Eukaryota</taxon>
        <taxon>Sar</taxon>
        <taxon>Alveolata</taxon>
        <taxon>Dinophyceae</taxon>
        <taxon>Suessiales</taxon>
        <taxon>Symbiodiniaceae</taxon>
        <taxon>Symbiodinium</taxon>
    </lineage>
</organism>
<evidence type="ECO:0000256" key="6">
    <source>
        <dbReference type="ARBA" id="ARBA00022741"/>
    </source>
</evidence>
<dbReference type="EC" id="2.7.9.1" evidence="3"/>
<dbReference type="PROSITE" id="PS00742">
    <property type="entry name" value="PEP_ENZYMES_2"/>
    <property type="match status" value="1"/>
</dbReference>
<dbReference type="InterPro" id="IPR015813">
    <property type="entry name" value="Pyrv/PenolPyrv_kinase-like_dom"/>
</dbReference>
<evidence type="ECO:0000259" key="12">
    <source>
        <dbReference type="Pfam" id="PF01326"/>
    </source>
</evidence>
<dbReference type="Gene3D" id="3.50.30.10">
    <property type="entry name" value="Phosphohistidine domain"/>
    <property type="match status" value="1"/>
</dbReference>
<evidence type="ECO:0000313" key="14">
    <source>
        <dbReference type="EMBL" id="CAE6968710.1"/>
    </source>
</evidence>
<dbReference type="InterPro" id="IPR000121">
    <property type="entry name" value="PEP_util_C"/>
</dbReference>
<dbReference type="GO" id="GO:0016301">
    <property type="term" value="F:kinase activity"/>
    <property type="evidence" value="ECO:0007669"/>
    <property type="project" value="UniProtKB-KW"/>
</dbReference>
<feature type="domain" description="Pyruvate phosphate dikinase AMP/ATP-binding" evidence="12">
    <location>
        <begin position="31"/>
        <end position="295"/>
    </location>
</feature>
<dbReference type="SUPFAM" id="SSF56059">
    <property type="entry name" value="Glutathione synthetase ATP-binding domain-like"/>
    <property type="match status" value="1"/>
</dbReference>
<dbReference type="Gene3D" id="1.20.80.30">
    <property type="match status" value="1"/>
</dbReference>
<feature type="domain" description="PEP-utilising enzyme mobile" evidence="11">
    <location>
        <begin position="692"/>
        <end position="773"/>
    </location>
</feature>
<dbReference type="GO" id="GO:0050242">
    <property type="term" value="F:pyruvate, phosphate dikinase activity"/>
    <property type="evidence" value="ECO:0007669"/>
    <property type="project" value="UniProtKB-EC"/>
</dbReference>
<reference evidence="14" key="1">
    <citation type="submission" date="2021-02" db="EMBL/GenBank/DDBJ databases">
        <authorList>
            <person name="Dougan E. K."/>
            <person name="Rhodes N."/>
            <person name="Thang M."/>
            <person name="Chan C."/>
        </authorList>
    </citation>
    <scope>NUCLEOTIDE SEQUENCE</scope>
</reference>
<keyword evidence="4" id="KW-0808">Transferase</keyword>
<dbReference type="InterPro" id="IPR013815">
    <property type="entry name" value="ATP_grasp_subdomain_1"/>
</dbReference>
<dbReference type="InterPro" id="IPR036637">
    <property type="entry name" value="Phosphohistidine_dom_sf"/>
</dbReference>
<evidence type="ECO:0000256" key="4">
    <source>
        <dbReference type="ARBA" id="ARBA00022679"/>
    </source>
</evidence>
<feature type="domain" description="PEP-utilising enzyme C-terminal" evidence="13">
    <location>
        <begin position="788"/>
        <end position="1144"/>
    </location>
</feature>
<dbReference type="Pfam" id="PF01326">
    <property type="entry name" value="PPDK_N"/>
    <property type="match status" value="2"/>
</dbReference>
<dbReference type="Pfam" id="PF00391">
    <property type="entry name" value="PEP-utilizers"/>
    <property type="match status" value="1"/>
</dbReference>
<dbReference type="Gene3D" id="3.30.1490.20">
    <property type="entry name" value="ATP-grasp fold, A domain"/>
    <property type="match status" value="1"/>
</dbReference>
<evidence type="ECO:0000256" key="9">
    <source>
        <dbReference type="ARBA" id="ARBA00022842"/>
    </source>
</evidence>
<dbReference type="PANTHER" id="PTHR22931">
    <property type="entry name" value="PHOSPHOENOLPYRUVATE DIKINASE-RELATED"/>
    <property type="match status" value="1"/>
</dbReference>
<feature type="region of interest" description="Disordered" evidence="10">
    <location>
        <begin position="1152"/>
        <end position="1171"/>
    </location>
</feature>
<dbReference type="AlphaFoldDB" id="A0A812I2G7"/>
<keyword evidence="6" id="KW-0547">Nucleotide-binding</keyword>
<dbReference type="PANTHER" id="PTHR22931:SF9">
    <property type="entry name" value="PYRUVATE, PHOSPHATE DIKINASE 1, CHLOROPLASTIC"/>
    <property type="match status" value="1"/>
</dbReference>
<dbReference type="InterPro" id="IPR018274">
    <property type="entry name" value="PEP_util_AS"/>
</dbReference>
<evidence type="ECO:0000256" key="7">
    <source>
        <dbReference type="ARBA" id="ARBA00022777"/>
    </source>
</evidence>
<protein>
    <recommendedName>
        <fullName evidence="3">pyruvate, phosphate dikinase</fullName>
        <ecNumber evidence="3">2.7.9.1</ecNumber>
    </recommendedName>
</protein>
<evidence type="ECO:0000259" key="13">
    <source>
        <dbReference type="Pfam" id="PF02896"/>
    </source>
</evidence>
<evidence type="ECO:0000313" key="15">
    <source>
        <dbReference type="Proteomes" id="UP000604046"/>
    </source>
</evidence>
<keyword evidence="5" id="KW-0479">Metal-binding</keyword>
<dbReference type="EMBL" id="CAJNDS010000136">
    <property type="protein sequence ID" value="CAE6968710.1"/>
    <property type="molecule type" value="Genomic_DNA"/>
</dbReference>
<keyword evidence="15" id="KW-1185">Reference proteome</keyword>